<dbReference type="GO" id="GO:0010181">
    <property type="term" value="F:FMN binding"/>
    <property type="evidence" value="ECO:0007669"/>
    <property type="project" value="TreeGrafter"/>
</dbReference>
<accession>A0A1H1IYE0</accession>
<dbReference type="GO" id="GO:0005829">
    <property type="term" value="C:cytosol"/>
    <property type="evidence" value="ECO:0007669"/>
    <property type="project" value="TreeGrafter"/>
</dbReference>
<dbReference type="AlphaFoldDB" id="A0A1H1IYE0"/>
<dbReference type="InterPro" id="IPR005025">
    <property type="entry name" value="FMN_Rdtase-like_dom"/>
</dbReference>
<dbReference type="SUPFAM" id="SSF52218">
    <property type="entry name" value="Flavoproteins"/>
    <property type="match status" value="1"/>
</dbReference>
<gene>
    <name evidence="2" type="ORF">SAMN05443245_5884</name>
</gene>
<dbReference type="InterPro" id="IPR050712">
    <property type="entry name" value="NAD(P)H-dep_reductase"/>
</dbReference>
<sequence>MAHHIAVVVGSLRRESFNRQLAQAVISLAPADFTFEFIDIGSLPLYSQDYDADYPEAGKQLKQRIEAADGLLFVTPEYNRSIPGVLKNALDWGSRPWGTNSWGNKPGAVLGTSVGATGTALSQQHLRNVLAYLDVATLGQPEMFIKHDAAVINEKGEILNDGTRKFLQTFVDRYVAWVKRHTAA</sequence>
<proteinExistence type="predicted"/>
<evidence type="ECO:0000259" key="1">
    <source>
        <dbReference type="Pfam" id="PF03358"/>
    </source>
</evidence>
<dbReference type="PANTHER" id="PTHR30543:SF21">
    <property type="entry name" value="NAD(P)H-DEPENDENT FMN REDUCTASE LOT6"/>
    <property type="match status" value="1"/>
</dbReference>
<protein>
    <submittedName>
        <fullName evidence="2">Chromate reductase</fullName>
    </submittedName>
</protein>
<dbReference type="OrthoDB" id="9812295at2"/>
<dbReference type="InterPro" id="IPR029039">
    <property type="entry name" value="Flavoprotein-like_sf"/>
</dbReference>
<dbReference type="PANTHER" id="PTHR30543">
    <property type="entry name" value="CHROMATE REDUCTASE"/>
    <property type="match status" value="1"/>
</dbReference>
<name>A0A1H1IYE0_9BURK</name>
<feature type="domain" description="NADPH-dependent FMN reductase-like" evidence="1">
    <location>
        <begin position="5"/>
        <end position="148"/>
    </location>
</feature>
<organism evidence="2 3">
    <name type="scientific">Paraburkholderia fungorum</name>
    <dbReference type="NCBI Taxonomy" id="134537"/>
    <lineage>
        <taxon>Bacteria</taxon>
        <taxon>Pseudomonadati</taxon>
        <taxon>Pseudomonadota</taxon>
        <taxon>Betaproteobacteria</taxon>
        <taxon>Burkholderiales</taxon>
        <taxon>Burkholderiaceae</taxon>
        <taxon>Paraburkholderia</taxon>
    </lineage>
</organism>
<dbReference type="RefSeq" id="WP_074770905.1">
    <property type="nucleotide sequence ID" value="NZ_FNKP01000002.1"/>
</dbReference>
<keyword evidence="3" id="KW-1185">Reference proteome</keyword>
<dbReference type="EMBL" id="FNKP01000002">
    <property type="protein sequence ID" value="SDR42745.1"/>
    <property type="molecule type" value="Genomic_DNA"/>
</dbReference>
<dbReference type="GO" id="GO:0016491">
    <property type="term" value="F:oxidoreductase activity"/>
    <property type="evidence" value="ECO:0007669"/>
    <property type="project" value="InterPro"/>
</dbReference>
<evidence type="ECO:0000313" key="2">
    <source>
        <dbReference type="EMBL" id="SDR42745.1"/>
    </source>
</evidence>
<reference evidence="3" key="1">
    <citation type="submission" date="2016-10" db="EMBL/GenBank/DDBJ databases">
        <authorList>
            <person name="Varghese N."/>
        </authorList>
    </citation>
    <scope>NUCLEOTIDE SEQUENCE [LARGE SCALE GENOMIC DNA]</scope>
    <source>
        <strain evidence="3">GAS106B</strain>
    </source>
</reference>
<evidence type="ECO:0000313" key="3">
    <source>
        <dbReference type="Proteomes" id="UP000183487"/>
    </source>
</evidence>
<dbReference type="Proteomes" id="UP000183487">
    <property type="component" value="Unassembled WGS sequence"/>
</dbReference>
<dbReference type="Gene3D" id="3.40.50.360">
    <property type="match status" value="1"/>
</dbReference>
<dbReference type="Pfam" id="PF03358">
    <property type="entry name" value="FMN_red"/>
    <property type="match status" value="1"/>
</dbReference>